<evidence type="ECO:0008006" key="5">
    <source>
        <dbReference type="Google" id="ProtNLM"/>
    </source>
</evidence>
<proteinExistence type="predicted"/>
<dbReference type="OrthoDB" id="1492679at2"/>
<evidence type="ECO:0000313" key="2">
    <source>
        <dbReference type="EMBL" id="OXA88630.1"/>
    </source>
</evidence>
<evidence type="ECO:0000313" key="1">
    <source>
        <dbReference type="EMBL" id="KIO52986.1"/>
    </source>
</evidence>
<name>A0A0D0F070_9FLAO</name>
<keyword evidence="4" id="KW-1185">Reference proteome</keyword>
<reference evidence="1 3" key="1">
    <citation type="submission" date="2015-01" db="EMBL/GenBank/DDBJ databases">
        <title>Genome of Flavobacterium hibernum DSM 12611.</title>
        <authorList>
            <person name="Stropko S.J."/>
            <person name="Pipes S.E."/>
            <person name="Newman J.D."/>
        </authorList>
    </citation>
    <scope>NUCLEOTIDE SEQUENCE [LARGE SCALE GENOMIC DNA]</scope>
    <source>
        <strain evidence="1 3">DSM 12611</strain>
    </source>
</reference>
<dbReference type="AlphaFoldDB" id="A0A0D0F070"/>
<dbReference type="Proteomes" id="UP000032061">
    <property type="component" value="Unassembled WGS sequence"/>
</dbReference>
<gene>
    <name evidence="2" type="ORF">B0A73_08130</name>
    <name evidence="1" type="ORF">IW18_10715</name>
</gene>
<accession>A0A0D0F070</accession>
<protein>
    <recommendedName>
        <fullName evidence="5">Sugar-binding protein</fullName>
    </recommendedName>
</protein>
<comment type="caution">
    <text evidence="1">The sequence shown here is derived from an EMBL/GenBank/DDBJ whole genome shotgun (WGS) entry which is preliminary data.</text>
</comment>
<dbReference type="Gene3D" id="2.180.10.10">
    <property type="entry name" value="RHS repeat-associated core"/>
    <property type="match status" value="1"/>
</dbReference>
<dbReference type="Proteomes" id="UP000198302">
    <property type="component" value="Unassembled WGS sequence"/>
</dbReference>
<sequence length="259" mass="30138">MKQLIFIIIIFSNISFYSQSTLTSLNFGKNGDFHSDKLVSETITNTTFYNSSGTIEYKKNITSYNAQNNVLAELRYDENNNLKQRLTRAYDSTGIRCNGRKLENWHPYMGHTIEIASYNYDPKGYLINVTDKDQNGKIFRTTDFSNNEKGDPIELVNYMGNEIVGKEINEYNYEKNEVITKYFNKYEKLTSSQTSSIDSSKSNPEDIINEYGDIIKSAKYEMEIKYDKFGNWIKKKYSTITNGNVFKKSETTRIIKYLK</sequence>
<dbReference type="RefSeq" id="WP_041517564.1">
    <property type="nucleotide sequence ID" value="NZ_JPRK01000008.1"/>
</dbReference>
<evidence type="ECO:0000313" key="3">
    <source>
        <dbReference type="Proteomes" id="UP000032061"/>
    </source>
</evidence>
<organism evidence="1 3">
    <name type="scientific">Flavobacterium hibernum</name>
    <dbReference type="NCBI Taxonomy" id="37752"/>
    <lineage>
        <taxon>Bacteria</taxon>
        <taxon>Pseudomonadati</taxon>
        <taxon>Bacteroidota</taxon>
        <taxon>Flavobacteriia</taxon>
        <taxon>Flavobacteriales</taxon>
        <taxon>Flavobacteriaceae</taxon>
        <taxon>Flavobacterium</taxon>
    </lineage>
</organism>
<dbReference type="STRING" id="37752.IW18_10715"/>
<reference evidence="2 4" key="2">
    <citation type="submission" date="2016-11" db="EMBL/GenBank/DDBJ databases">
        <title>Whole genomes of Flavobacteriaceae.</title>
        <authorList>
            <person name="Stine C."/>
            <person name="Li C."/>
            <person name="Tadesse D."/>
        </authorList>
    </citation>
    <scope>NUCLEOTIDE SEQUENCE [LARGE SCALE GENOMIC DNA]</scope>
    <source>
        <strain evidence="2 4">ATCC 51468</strain>
    </source>
</reference>
<dbReference type="EMBL" id="JPRK01000008">
    <property type="protein sequence ID" value="KIO52986.1"/>
    <property type="molecule type" value="Genomic_DNA"/>
</dbReference>
<evidence type="ECO:0000313" key="4">
    <source>
        <dbReference type="Proteomes" id="UP000198302"/>
    </source>
</evidence>
<dbReference type="EMBL" id="MUGX01000010">
    <property type="protein sequence ID" value="OXA88630.1"/>
    <property type="molecule type" value="Genomic_DNA"/>
</dbReference>